<dbReference type="InterPro" id="IPR034025">
    <property type="entry name" value="ADAM10_ADAM17"/>
</dbReference>
<feature type="compositionally biased region" description="Basic residues" evidence="19">
    <location>
        <begin position="109"/>
        <end position="118"/>
    </location>
</feature>
<keyword evidence="5" id="KW-0645">Protease</keyword>
<evidence type="ECO:0000256" key="5">
    <source>
        <dbReference type="ARBA" id="ARBA00022670"/>
    </source>
</evidence>
<feature type="binding site" evidence="18">
    <location>
        <position position="746"/>
    </location>
    <ligand>
        <name>Zn(2+)</name>
        <dbReference type="ChEBI" id="CHEBI:29105"/>
        <note>catalytic</note>
    </ligand>
</feature>
<feature type="compositionally biased region" description="Low complexity" evidence="19">
    <location>
        <begin position="1604"/>
        <end position="1614"/>
    </location>
</feature>
<keyword evidence="16" id="KW-1015">Disulfide bond</keyword>
<sequence length="1914" mass="205325">MIMNRIIFGVFLILTCRPPSPAPSPAYPGHAGPTVSHLLAELLHDAGLLAGTGNGWRGAGIQAVQASPLAQAPSPSVASGGSDSINPFIRYWEPARFDRGQLDQAHQHHEQHRRRRRSINYEHGSSGYGPANVVRLNFRAHDREFRLVLREDPRSVFARDVEIENTDGPMDFDVSRIYTGTVEGDESSHVHGVLTSDNLFDGTVVTNLEQYYIEPAARYSPDLERRHGVHTVIYKLSDVKIHQNHHGHHRVPPSPMPTVDSSSSSTSSKSVSEAPSSTSAGRTGGDGDHLLNLVKNQSSARIQFNQKSDDGHVPEPGRDEPADPTTRQRTTTSRKTRRKRWLPEEVIQESRNPSLPLDLEVPYNNDYTIVRSHGKTLGSSGTIGGTGGAATSNNGFPTRTTINRTVNRGIIGGTGGGVGGGGFGAPPSVNPPSPIPTQNNRKKHFLFNTYNPHGSGSTIITGGGMIAGGGGGGGIEQFPWTRTTVNLTGSSSSSTSHNKDHYVEIITKNGSTRKNVPISDPTDVMINGNINLNVRNDLHDHHLHQQQQQQQHQQQQQQQQQKSFANTMYDRKSTCMLYLQADHTFFQKMGSDETSIEAITRHVQRANYIYSKTDFNGDGKPDNITFMIKRIKVHNLNAVKDPSYRFPGSYGVEKFLELFSEEDYDAFCLAYMFTYRDFEMGTLGLAWTGDLKNAGGVCEKNGHYRGSLKSLNTGIVTLLNYGKHVPPAVSHVTLAHEIGHNFGSPHDPEQCTPGGEDGNFIMFARATSGDKRNNNRFSPCSLKAIEPVLNAKARSAKGCFTEPQEAICGNGVVEPGEQCDCGWEEDCKDSCCYPMSRHPRFDQKPCTLTPKAQCSPSQGPCCTLECTLKYGDKCRDDNGCRDPAYCDGTMPVCPPSINKPNKTICNKEYVCYMGECTGSICLAYGLESCQCSVGPTDPAIKACELCCKQPGEDKPCLSSFDWNDPPFDVPDMYAKPGTPCNDYNGYCDVAQKCREVDPSGPLATLRKLLLSEESIASFKKWIYSNWYTVALIVTIILVLLVLSAKLLGKRTNLKLKTVTIIHSATTETVRLPDDNNGVIVHTAVRTKVPLKKKVRGERTKPPTSKGLVPSGGKTKATGGGAAAMAIAGQSQPKQLMVVSAGGAITTTTTTTNNNAVLPSTSKDQRSATAAAVASAGVNPATIVIKQVKRHVGRTTTTTAATIVGGDSPKKLIKKKKKRSSAAAANAGGGGPSDESPVKEQQVAVKQPKKHKKPKSKHKEVIDYSARNATDAHNHSNTFGKVHRWLLESPIVANGAGGGAGAGSSSQYAPTNLMSKSQSTPDHLTQAQPALAPVTTPPAARSPKKTRVKTKSVGNLNEKVRLQVVYKPPFKFSLKLSKTDPSAVGASVKTHVVPGALAVGGKRKSRALADRKRIGALMTGGNDEQQPQRSKRSAILVRSVGAGAEEKIPIIGSSSGGGGPLALEPNYETLNRRSGGQHSDTDSDVGGGESHTYENVTFGLGDDAVDRSVEQTTPDGITSQQQQQQQQQQQYPPVPSSSSINTATFRINRSASGAHLPSNIGGGGGLAKSATQPVVGPVPTNGPNHHHQHHNSNSRERDKQRRSSIHSSSQQQQQQPVAAIRSFAGDSTECLIRSSTSNLSKPLHGGSSSKRNSFAEKKRASTTNLNRRQSGSASNLHSLKRHGSSSQFLLQDAGAPGSGYGSRRNSVTQLTPPSQAGMKLSRSASNGGPSTAGHSGRHSSNQHHHHHHHHGSGAIGTHQQQQQYAPTSGNNGTLGSTGSSSSNHNHQSHHHHQRRSSVGAGSKAPTTAAAGHGMPHLARQTSLNVKTNPLPQQQQYCGGGGPATAATTGWRCDDRRPHTSSCADDGTKAQRPFEWPVSAAGGGGGGLIRSKPLDEPLPSDLEVMVSDVENLVSDR</sequence>
<evidence type="ECO:0000256" key="19">
    <source>
        <dbReference type="SAM" id="MobiDB-lite"/>
    </source>
</evidence>
<feature type="region of interest" description="Disordered" evidence="19">
    <location>
        <begin position="105"/>
        <end position="124"/>
    </location>
</feature>
<accession>A0A2M4B8D7</accession>
<feature type="compositionally biased region" description="Basic residues" evidence="19">
    <location>
        <begin position="1734"/>
        <end position="1750"/>
    </location>
</feature>
<feature type="compositionally biased region" description="Basic residues" evidence="19">
    <location>
        <begin position="1246"/>
        <end position="1257"/>
    </location>
</feature>
<dbReference type="EMBL" id="GGFJ01000172">
    <property type="protein sequence ID" value="MBW49313.1"/>
    <property type="molecule type" value="Transcribed_RNA"/>
</dbReference>
<dbReference type="FunFam" id="4.10.70.10:FF:000002">
    <property type="entry name" value="disintegrin and metalloproteinase domain-containing protein 10"/>
    <property type="match status" value="1"/>
</dbReference>
<keyword evidence="11 18" id="KW-0862">Zinc</keyword>
<dbReference type="SUPFAM" id="SSF57552">
    <property type="entry name" value="Blood coagulation inhibitor (disintegrin)"/>
    <property type="match status" value="1"/>
</dbReference>
<keyword evidence="15" id="KW-0865">Zymogen</keyword>
<dbReference type="SMART" id="SM00050">
    <property type="entry name" value="DISIN"/>
    <property type="match status" value="1"/>
</dbReference>
<reference evidence="23" key="1">
    <citation type="submission" date="2018-01" db="EMBL/GenBank/DDBJ databases">
        <title>An insight into the sialome of Amazonian anophelines.</title>
        <authorList>
            <person name="Ribeiro J.M."/>
            <person name="Scarpassa V."/>
            <person name="Calvo E."/>
        </authorList>
    </citation>
    <scope>NUCLEOTIDE SEQUENCE</scope>
    <source>
        <tissue evidence="23">Salivary glands</tissue>
    </source>
</reference>
<feature type="compositionally biased region" description="Basic residues" evidence="19">
    <location>
        <begin position="1785"/>
        <end position="1794"/>
    </location>
</feature>
<keyword evidence="7" id="KW-0812">Transmembrane</keyword>
<keyword evidence="6" id="KW-0165">Cleavage on pair of basic residues</keyword>
<evidence type="ECO:0000256" key="16">
    <source>
        <dbReference type="ARBA" id="ARBA00023157"/>
    </source>
</evidence>
<feature type="compositionally biased region" description="Basic residues" evidence="19">
    <location>
        <begin position="1210"/>
        <end position="1219"/>
    </location>
</feature>
<feature type="compositionally biased region" description="Low complexity" evidence="19">
    <location>
        <begin position="1572"/>
        <end position="1582"/>
    </location>
</feature>
<comment type="catalytic activity">
    <reaction evidence="1">
        <text>Endopeptidase of broad specificity.</text>
        <dbReference type="EC" id="3.4.24.81"/>
    </reaction>
</comment>
<evidence type="ECO:0000256" key="11">
    <source>
        <dbReference type="ARBA" id="ARBA00022833"/>
    </source>
</evidence>
<evidence type="ECO:0000256" key="10">
    <source>
        <dbReference type="ARBA" id="ARBA00022801"/>
    </source>
</evidence>
<dbReference type="InterPro" id="IPR036436">
    <property type="entry name" value="Disintegrin_dom_sf"/>
</dbReference>
<evidence type="ECO:0000256" key="3">
    <source>
        <dbReference type="ARBA" id="ARBA00004479"/>
    </source>
</evidence>
<evidence type="ECO:0000256" key="6">
    <source>
        <dbReference type="ARBA" id="ARBA00022685"/>
    </source>
</evidence>
<dbReference type="EC" id="3.4.24.81" evidence="4"/>
<feature type="chain" id="PRO_5014966989" description="ADAM10 endopeptidase" evidence="20">
    <location>
        <begin position="23"/>
        <end position="1914"/>
    </location>
</feature>
<dbReference type="GO" id="GO:0005886">
    <property type="term" value="C:plasma membrane"/>
    <property type="evidence" value="ECO:0007669"/>
    <property type="project" value="TreeGrafter"/>
</dbReference>
<feature type="compositionally biased region" description="Polar residues" evidence="19">
    <location>
        <begin position="1702"/>
        <end position="1713"/>
    </location>
</feature>
<dbReference type="CDD" id="cd04270">
    <property type="entry name" value="ZnMc_TACE_like"/>
    <property type="match status" value="1"/>
</dbReference>
<feature type="region of interest" description="Disordered" evidence="19">
    <location>
        <begin position="1297"/>
        <end position="1350"/>
    </location>
</feature>
<keyword evidence="10" id="KW-0378">Hydrolase</keyword>
<feature type="region of interest" description="Disordered" evidence="19">
    <location>
        <begin position="542"/>
        <end position="564"/>
    </location>
</feature>
<dbReference type="Pfam" id="PF13574">
    <property type="entry name" value="Reprolysin_2"/>
    <property type="match status" value="1"/>
</dbReference>
<feature type="region of interest" description="Disordered" evidence="19">
    <location>
        <begin position="1210"/>
        <end position="1260"/>
    </location>
</feature>
<feature type="binding site" evidence="18">
    <location>
        <position position="736"/>
    </location>
    <ligand>
        <name>Zn(2+)</name>
        <dbReference type="ChEBI" id="CHEBI:29105"/>
        <note>catalytic</note>
    </ligand>
</feature>
<dbReference type="GO" id="GO:0006509">
    <property type="term" value="P:membrane protein ectodomain proteolysis"/>
    <property type="evidence" value="ECO:0007669"/>
    <property type="project" value="TreeGrafter"/>
</dbReference>
<dbReference type="PROSITE" id="PS50215">
    <property type="entry name" value="ADAM_MEPRO"/>
    <property type="match status" value="1"/>
</dbReference>
<evidence type="ECO:0000256" key="18">
    <source>
        <dbReference type="PROSITE-ProRule" id="PRU00276"/>
    </source>
</evidence>
<dbReference type="GO" id="GO:0007219">
    <property type="term" value="P:Notch signaling pathway"/>
    <property type="evidence" value="ECO:0007669"/>
    <property type="project" value="TreeGrafter"/>
</dbReference>
<evidence type="ECO:0000256" key="15">
    <source>
        <dbReference type="ARBA" id="ARBA00023145"/>
    </source>
</evidence>
<keyword evidence="13" id="KW-0482">Metalloprotease</keyword>
<feature type="compositionally biased region" description="Polar residues" evidence="19">
    <location>
        <begin position="1660"/>
        <end position="1676"/>
    </location>
</feature>
<feature type="compositionally biased region" description="Polar residues" evidence="19">
    <location>
        <begin position="1509"/>
        <end position="1518"/>
    </location>
</feature>
<comment type="caution">
    <text evidence="18">Lacks conserved residue(s) required for the propagation of feature annotation.</text>
</comment>
<feature type="compositionally biased region" description="Low complexity" evidence="19">
    <location>
        <begin position="1767"/>
        <end position="1784"/>
    </location>
</feature>
<keyword evidence="8 18" id="KW-0479">Metal-binding</keyword>
<feature type="compositionally biased region" description="Low complexity" evidence="19">
    <location>
        <begin position="545"/>
        <end position="561"/>
    </location>
</feature>
<dbReference type="InterPro" id="IPR049038">
    <property type="entry name" value="ADAM10_Cys-rich"/>
</dbReference>
<protein>
    <recommendedName>
        <fullName evidence="4">ADAM10 endopeptidase</fullName>
        <ecNumber evidence="4">3.4.24.81</ecNumber>
    </recommendedName>
</protein>
<dbReference type="GO" id="GO:0004222">
    <property type="term" value="F:metalloendopeptidase activity"/>
    <property type="evidence" value="ECO:0007669"/>
    <property type="project" value="InterPro"/>
</dbReference>
<comment type="subcellular location">
    <subcellularLocation>
        <location evidence="3">Membrane</location>
        <topology evidence="3">Single-pass type I membrane protein</topology>
    </subcellularLocation>
</comment>
<dbReference type="GO" id="GO:0046872">
    <property type="term" value="F:metal ion binding"/>
    <property type="evidence" value="ECO:0007669"/>
    <property type="project" value="UniProtKB-KW"/>
</dbReference>
<dbReference type="Gene3D" id="3.40.390.10">
    <property type="entry name" value="Collagenase (Catalytic Domain)"/>
    <property type="match status" value="1"/>
</dbReference>
<evidence type="ECO:0000256" key="9">
    <source>
        <dbReference type="ARBA" id="ARBA00022729"/>
    </source>
</evidence>
<evidence type="ECO:0000313" key="23">
    <source>
        <dbReference type="EMBL" id="MBW49313.1"/>
    </source>
</evidence>
<feature type="compositionally biased region" description="Polar residues" evidence="19">
    <location>
        <begin position="1634"/>
        <end position="1651"/>
    </location>
</feature>
<dbReference type="SUPFAM" id="SSF55486">
    <property type="entry name" value="Metalloproteases ('zincins'), catalytic domain"/>
    <property type="match status" value="1"/>
</dbReference>
<evidence type="ECO:0000256" key="17">
    <source>
        <dbReference type="ARBA" id="ARBA00023180"/>
    </source>
</evidence>
<evidence type="ECO:0000256" key="14">
    <source>
        <dbReference type="ARBA" id="ARBA00023136"/>
    </source>
</evidence>
<feature type="compositionally biased region" description="Polar residues" evidence="19">
    <location>
        <begin position="1467"/>
        <end position="1477"/>
    </location>
</feature>
<evidence type="ECO:0000256" key="1">
    <source>
        <dbReference type="ARBA" id="ARBA00001809"/>
    </source>
</evidence>
<feature type="compositionally biased region" description="Basic residues" evidence="19">
    <location>
        <begin position="242"/>
        <end position="251"/>
    </location>
</feature>
<keyword evidence="17" id="KW-0325">Glycoprotein</keyword>
<feature type="compositionally biased region" description="Basic and acidic residues" evidence="19">
    <location>
        <begin position="307"/>
        <end position="321"/>
    </location>
</feature>
<feature type="compositionally biased region" description="Low complexity" evidence="19">
    <location>
        <begin position="1519"/>
        <end position="1529"/>
    </location>
</feature>
<feature type="compositionally biased region" description="Polar residues" evidence="19">
    <location>
        <begin position="1306"/>
        <end position="1322"/>
    </location>
</feature>
<dbReference type="Gene3D" id="4.10.70.10">
    <property type="entry name" value="Disintegrin domain"/>
    <property type="match status" value="1"/>
</dbReference>
<dbReference type="PANTHER" id="PTHR45702:SF3">
    <property type="entry name" value="KUZBANIAN-LIKE, ISOFORM A"/>
    <property type="match status" value="1"/>
</dbReference>
<feature type="signal peptide" evidence="20">
    <location>
        <begin position="1"/>
        <end position="22"/>
    </location>
</feature>
<evidence type="ECO:0000259" key="22">
    <source>
        <dbReference type="PROSITE" id="PS50215"/>
    </source>
</evidence>
<organism evidence="23">
    <name type="scientific">Anopheles marajoara</name>
    <dbReference type="NCBI Taxonomy" id="58244"/>
    <lineage>
        <taxon>Eukaryota</taxon>
        <taxon>Metazoa</taxon>
        <taxon>Ecdysozoa</taxon>
        <taxon>Arthropoda</taxon>
        <taxon>Hexapoda</taxon>
        <taxon>Insecta</taxon>
        <taxon>Pterygota</taxon>
        <taxon>Neoptera</taxon>
        <taxon>Endopterygota</taxon>
        <taxon>Diptera</taxon>
        <taxon>Nematocera</taxon>
        <taxon>Culicoidea</taxon>
        <taxon>Culicidae</taxon>
        <taxon>Anophelinae</taxon>
        <taxon>Anopheles</taxon>
    </lineage>
</organism>
<dbReference type="PANTHER" id="PTHR45702">
    <property type="entry name" value="ADAM10/ADAM17 METALLOPEPTIDASE FAMILY MEMBER"/>
    <property type="match status" value="1"/>
</dbReference>
<feature type="compositionally biased region" description="Polar residues" evidence="19">
    <location>
        <begin position="1756"/>
        <end position="1766"/>
    </location>
</feature>
<evidence type="ECO:0000256" key="4">
    <source>
        <dbReference type="ARBA" id="ARBA00012332"/>
    </source>
</evidence>
<keyword evidence="9 20" id="KW-0732">Signal</keyword>
<proteinExistence type="predicted"/>
<feature type="region of interest" description="Disordered" evidence="19">
    <location>
        <begin position="1828"/>
        <end position="1900"/>
    </location>
</feature>
<evidence type="ECO:0000256" key="8">
    <source>
        <dbReference type="ARBA" id="ARBA00022723"/>
    </source>
</evidence>
<feature type="region of interest" description="Disordered" evidence="19">
    <location>
        <begin position="1551"/>
        <end position="1617"/>
    </location>
</feature>
<keyword evidence="12" id="KW-1133">Transmembrane helix</keyword>
<feature type="compositionally biased region" description="Low complexity" evidence="19">
    <location>
        <begin position="257"/>
        <end position="279"/>
    </location>
</feature>
<feature type="domain" description="Disintegrin" evidence="21">
    <location>
        <begin position="805"/>
        <end position="901"/>
    </location>
</feature>
<dbReference type="Pfam" id="PF21299">
    <property type="entry name" value="ADAM10_Cys-rich"/>
    <property type="match status" value="1"/>
</dbReference>
<comment type="cofactor">
    <cofactor evidence="2">
        <name>Zn(2+)</name>
        <dbReference type="ChEBI" id="CHEBI:29105"/>
    </cofactor>
</comment>
<evidence type="ECO:0000259" key="21">
    <source>
        <dbReference type="PROSITE" id="PS50214"/>
    </source>
</evidence>
<feature type="domain" description="Peptidase M12B" evidence="22">
    <location>
        <begin position="573"/>
        <end position="790"/>
    </location>
</feature>
<evidence type="ECO:0000256" key="7">
    <source>
        <dbReference type="ARBA" id="ARBA00022692"/>
    </source>
</evidence>
<feature type="region of interest" description="Disordered" evidence="19">
    <location>
        <begin position="305"/>
        <end position="347"/>
    </location>
</feature>
<dbReference type="PROSITE" id="PS50214">
    <property type="entry name" value="DISINTEGRIN_2"/>
    <property type="match status" value="1"/>
</dbReference>
<evidence type="ECO:0000256" key="13">
    <source>
        <dbReference type="ARBA" id="ARBA00023049"/>
    </source>
</evidence>
<name>A0A2M4B8D7_9DIPT</name>
<feature type="active site" evidence="18">
    <location>
        <position position="737"/>
    </location>
</feature>
<dbReference type="InterPro" id="IPR001762">
    <property type="entry name" value="Disintegrin_dom"/>
</dbReference>
<feature type="compositionally biased region" description="Low complexity" evidence="19">
    <location>
        <begin position="1324"/>
        <end position="1338"/>
    </location>
</feature>
<dbReference type="InterPro" id="IPR001590">
    <property type="entry name" value="Peptidase_M12B"/>
</dbReference>
<feature type="binding site" evidence="18">
    <location>
        <position position="740"/>
    </location>
    <ligand>
        <name>Zn(2+)</name>
        <dbReference type="ChEBI" id="CHEBI:29105"/>
        <note>catalytic</note>
    </ligand>
</feature>
<dbReference type="Pfam" id="PF00200">
    <property type="entry name" value="Disintegrin"/>
    <property type="match status" value="1"/>
</dbReference>
<dbReference type="InterPro" id="IPR024079">
    <property type="entry name" value="MetalloPept_cat_dom_sf"/>
</dbReference>
<dbReference type="InterPro" id="IPR051489">
    <property type="entry name" value="ADAM_Metalloproteinase"/>
</dbReference>
<feature type="region of interest" description="Disordered" evidence="19">
    <location>
        <begin position="1092"/>
        <end position="1116"/>
    </location>
</feature>
<feature type="region of interest" description="Disordered" evidence="19">
    <location>
        <begin position="242"/>
        <end position="291"/>
    </location>
</feature>
<evidence type="ECO:0000256" key="20">
    <source>
        <dbReference type="SAM" id="SignalP"/>
    </source>
</evidence>
<feature type="region of interest" description="Disordered" evidence="19">
    <location>
        <begin position="1447"/>
        <end position="1539"/>
    </location>
</feature>
<evidence type="ECO:0000256" key="2">
    <source>
        <dbReference type="ARBA" id="ARBA00001947"/>
    </source>
</evidence>
<dbReference type="FunFam" id="3.40.390.10:FF:000041">
    <property type="entry name" value="Kuzbanian-like, isoform A"/>
    <property type="match status" value="1"/>
</dbReference>
<keyword evidence="14" id="KW-0472">Membrane</keyword>
<evidence type="ECO:0000256" key="12">
    <source>
        <dbReference type="ARBA" id="ARBA00022989"/>
    </source>
</evidence>
<feature type="region of interest" description="Disordered" evidence="19">
    <location>
        <begin position="1634"/>
        <end position="1812"/>
    </location>
</feature>